<dbReference type="Proteomes" id="UP000050465">
    <property type="component" value="Unassembled WGS sequence"/>
</dbReference>
<feature type="binding site" evidence="6">
    <location>
        <position position="138"/>
    </location>
    <ligand>
        <name>S-adenosyl-L-methionine</name>
        <dbReference type="ChEBI" id="CHEBI:59789"/>
    </ligand>
</feature>
<dbReference type="GO" id="GO:0016279">
    <property type="term" value="F:protein-lysine N-methyltransferase activity"/>
    <property type="evidence" value="ECO:0007669"/>
    <property type="project" value="RHEA"/>
</dbReference>
<keyword evidence="7" id="KW-0687">Ribonucleoprotein</keyword>
<dbReference type="Gene3D" id="3.40.50.150">
    <property type="entry name" value="Vaccinia Virus protein VP39"/>
    <property type="match status" value="1"/>
</dbReference>
<protein>
    <recommendedName>
        <fullName evidence="6">Ribosomal protein L11 methyltransferase</fullName>
        <shortName evidence="6">L11 Mtase</shortName>
        <ecNumber evidence="6">2.1.1.-</ecNumber>
    </recommendedName>
</protein>
<gene>
    <name evidence="6 7" type="primary">prmA</name>
    <name evidence="7" type="ORF">HLUCCA11_04900</name>
</gene>
<organism evidence="7 8">
    <name type="scientific">Phormidesmis priestleyi Ana</name>
    <dbReference type="NCBI Taxonomy" id="1666911"/>
    <lineage>
        <taxon>Bacteria</taxon>
        <taxon>Bacillati</taxon>
        <taxon>Cyanobacteriota</taxon>
        <taxon>Cyanophyceae</taxon>
        <taxon>Leptolyngbyales</taxon>
        <taxon>Leptolyngbyaceae</taxon>
        <taxon>Phormidesmis</taxon>
    </lineage>
</organism>
<sequence>MSHENHQWWAVTVVCPLALEDSVYWAFDQLGSKGTASQKKDDSRIVTAYFLASQLQPEALETFKSELLARLEDASVSVSWQLIAEEDWAKSWKRHWRAEEVGDRLLINPAWLTPPDTSRTILTLDPGSAFGTGAHATTQLCLKALEKQALIGATIADIGCGSGILSIVSLLYGARRAYAADVDPLAFSSTQTNAQANGIDLARLPVKVGSLPEIIEMAQQADALPVDGIVCNILSEIIVGLIIPRLSELAGPATWGVLSGVLISKAPWVEEHLVAHGWQVTGMDTQDEWCSMTIRLAKAAPLATDLSTAS</sequence>
<dbReference type="EMBL" id="LJZR01000004">
    <property type="protein sequence ID" value="KPQ36832.1"/>
    <property type="molecule type" value="Genomic_DNA"/>
</dbReference>
<keyword evidence="5 6" id="KW-0949">S-adenosyl-L-methionine</keyword>
<dbReference type="PATRIC" id="fig|1666911.3.peg.2993"/>
<feature type="binding site" evidence="6">
    <location>
        <position position="232"/>
    </location>
    <ligand>
        <name>S-adenosyl-L-methionine</name>
        <dbReference type="ChEBI" id="CHEBI:59789"/>
    </ligand>
</feature>
<feature type="binding site" evidence="6">
    <location>
        <position position="181"/>
    </location>
    <ligand>
        <name>S-adenosyl-L-methionine</name>
        <dbReference type="ChEBI" id="CHEBI:59789"/>
    </ligand>
</feature>
<dbReference type="GO" id="GO:0005737">
    <property type="term" value="C:cytoplasm"/>
    <property type="evidence" value="ECO:0007669"/>
    <property type="project" value="UniProtKB-SubCell"/>
</dbReference>
<keyword evidence="7" id="KW-0689">Ribosomal protein</keyword>
<proteinExistence type="inferred from homology"/>
<evidence type="ECO:0000256" key="6">
    <source>
        <dbReference type="HAMAP-Rule" id="MF_00735"/>
    </source>
</evidence>
<evidence type="ECO:0000256" key="4">
    <source>
        <dbReference type="ARBA" id="ARBA00022679"/>
    </source>
</evidence>
<evidence type="ECO:0000256" key="5">
    <source>
        <dbReference type="ARBA" id="ARBA00022691"/>
    </source>
</evidence>
<dbReference type="GO" id="GO:0005840">
    <property type="term" value="C:ribosome"/>
    <property type="evidence" value="ECO:0007669"/>
    <property type="project" value="UniProtKB-KW"/>
</dbReference>
<dbReference type="PANTHER" id="PTHR43648">
    <property type="entry name" value="ELECTRON TRANSFER FLAVOPROTEIN BETA SUBUNIT LYSINE METHYLTRANSFERASE"/>
    <property type="match status" value="1"/>
</dbReference>
<accession>A0A0P7ZP21</accession>
<comment type="function">
    <text evidence="6">Methylates ribosomal protein L11.</text>
</comment>
<evidence type="ECO:0000256" key="2">
    <source>
        <dbReference type="ARBA" id="ARBA00022490"/>
    </source>
</evidence>
<keyword evidence="3 6" id="KW-0489">Methyltransferase</keyword>
<keyword evidence="4 6" id="KW-0808">Transferase</keyword>
<dbReference type="EC" id="2.1.1.-" evidence="6"/>
<comment type="similarity">
    <text evidence="1 6">Belongs to the methyltransferase superfamily. PrmA family.</text>
</comment>
<dbReference type="SUPFAM" id="SSF53335">
    <property type="entry name" value="S-adenosyl-L-methionine-dependent methyltransferases"/>
    <property type="match status" value="1"/>
</dbReference>
<dbReference type="InterPro" id="IPR050078">
    <property type="entry name" value="Ribosomal_L11_MeTrfase_PrmA"/>
</dbReference>
<dbReference type="Pfam" id="PF06325">
    <property type="entry name" value="PrmA"/>
    <property type="match status" value="1"/>
</dbReference>
<keyword evidence="2 6" id="KW-0963">Cytoplasm</keyword>
<dbReference type="GO" id="GO:0032259">
    <property type="term" value="P:methylation"/>
    <property type="evidence" value="ECO:0007669"/>
    <property type="project" value="UniProtKB-KW"/>
</dbReference>
<comment type="subcellular location">
    <subcellularLocation>
        <location evidence="6">Cytoplasm</location>
    </subcellularLocation>
</comment>
<evidence type="ECO:0000313" key="7">
    <source>
        <dbReference type="EMBL" id="KPQ36832.1"/>
    </source>
</evidence>
<dbReference type="PANTHER" id="PTHR43648:SF1">
    <property type="entry name" value="ELECTRON TRANSFER FLAVOPROTEIN BETA SUBUNIT LYSINE METHYLTRANSFERASE"/>
    <property type="match status" value="1"/>
</dbReference>
<dbReference type="InterPro" id="IPR004498">
    <property type="entry name" value="Ribosomal_PrmA_MeTrfase"/>
</dbReference>
<name>A0A0P7ZP21_9CYAN</name>
<evidence type="ECO:0000256" key="3">
    <source>
        <dbReference type="ARBA" id="ARBA00022603"/>
    </source>
</evidence>
<feature type="binding site" evidence="6">
    <location>
        <position position="159"/>
    </location>
    <ligand>
        <name>S-adenosyl-L-methionine</name>
        <dbReference type="ChEBI" id="CHEBI:59789"/>
    </ligand>
</feature>
<dbReference type="InterPro" id="IPR029063">
    <property type="entry name" value="SAM-dependent_MTases_sf"/>
</dbReference>
<comment type="caution">
    <text evidence="7">The sequence shown here is derived from an EMBL/GenBank/DDBJ whole genome shotgun (WGS) entry which is preliminary data.</text>
</comment>
<evidence type="ECO:0000256" key="1">
    <source>
        <dbReference type="ARBA" id="ARBA00009741"/>
    </source>
</evidence>
<dbReference type="AlphaFoldDB" id="A0A0P7ZP21"/>
<evidence type="ECO:0000313" key="8">
    <source>
        <dbReference type="Proteomes" id="UP000050465"/>
    </source>
</evidence>
<dbReference type="NCBIfam" id="TIGR00406">
    <property type="entry name" value="prmA"/>
    <property type="match status" value="1"/>
</dbReference>
<comment type="catalytic activity">
    <reaction evidence="6">
        <text>L-lysyl-[protein] + 3 S-adenosyl-L-methionine = N(6),N(6),N(6)-trimethyl-L-lysyl-[protein] + 3 S-adenosyl-L-homocysteine + 3 H(+)</text>
        <dbReference type="Rhea" id="RHEA:54192"/>
        <dbReference type="Rhea" id="RHEA-COMP:9752"/>
        <dbReference type="Rhea" id="RHEA-COMP:13826"/>
        <dbReference type="ChEBI" id="CHEBI:15378"/>
        <dbReference type="ChEBI" id="CHEBI:29969"/>
        <dbReference type="ChEBI" id="CHEBI:57856"/>
        <dbReference type="ChEBI" id="CHEBI:59789"/>
        <dbReference type="ChEBI" id="CHEBI:61961"/>
    </reaction>
</comment>
<dbReference type="HAMAP" id="MF_00735">
    <property type="entry name" value="Methyltr_PrmA"/>
    <property type="match status" value="1"/>
</dbReference>
<dbReference type="CDD" id="cd02440">
    <property type="entry name" value="AdoMet_MTases"/>
    <property type="match status" value="1"/>
</dbReference>
<reference evidence="7 8" key="1">
    <citation type="submission" date="2015-09" db="EMBL/GenBank/DDBJ databases">
        <title>Identification and resolution of microdiversity through metagenomic sequencing of parallel consortia.</title>
        <authorList>
            <person name="Nelson W.C."/>
            <person name="Romine M.F."/>
            <person name="Lindemann S.R."/>
        </authorList>
    </citation>
    <scope>NUCLEOTIDE SEQUENCE [LARGE SCALE GENOMIC DNA]</scope>
    <source>
        <strain evidence="7">Ana</strain>
    </source>
</reference>
<dbReference type="STRING" id="1666911.HLUCCA11_04900"/>